<name>A0A699Q1N9_TANCI</name>
<gene>
    <name evidence="2" type="ORF">Tci_829623</name>
</gene>
<feature type="non-terminal residue" evidence="2">
    <location>
        <position position="1"/>
    </location>
</feature>
<dbReference type="EMBL" id="BKCJ010974471">
    <property type="protein sequence ID" value="GFC57653.1"/>
    <property type="molecule type" value="Genomic_DNA"/>
</dbReference>
<protein>
    <submittedName>
        <fullName evidence="2">Uncharacterized protein</fullName>
    </submittedName>
</protein>
<proteinExistence type="predicted"/>
<comment type="caution">
    <text evidence="2">The sequence shown here is derived from an EMBL/GenBank/DDBJ whole genome shotgun (WGS) entry which is preliminary data.</text>
</comment>
<dbReference type="AlphaFoldDB" id="A0A699Q1N9"/>
<evidence type="ECO:0000313" key="2">
    <source>
        <dbReference type="EMBL" id="GFC57653.1"/>
    </source>
</evidence>
<feature type="compositionally biased region" description="Acidic residues" evidence="1">
    <location>
        <begin position="14"/>
        <end position="29"/>
    </location>
</feature>
<sequence length="40" mass="4722">EQDGEYVHTPEKGESDDEEKMYEEEDDNVANELYQDLNIT</sequence>
<organism evidence="2">
    <name type="scientific">Tanacetum cinerariifolium</name>
    <name type="common">Dalmatian daisy</name>
    <name type="synonym">Chrysanthemum cinerariifolium</name>
    <dbReference type="NCBI Taxonomy" id="118510"/>
    <lineage>
        <taxon>Eukaryota</taxon>
        <taxon>Viridiplantae</taxon>
        <taxon>Streptophyta</taxon>
        <taxon>Embryophyta</taxon>
        <taxon>Tracheophyta</taxon>
        <taxon>Spermatophyta</taxon>
        <taxon>Magnoliopsida</taxon>
        <taxon>eudicotyledons</taxon>
        <taxon>Gunneridae</taxon>
        <taxon>Pentapetalae</taxon>
        <taxon>asterids</taxon>
        <taxon>campanulids</taxon>
        <taxon>Asterales</taxon>
        <taxon>Asteraceae</taxon>
        <taxon>Asteroideae</taxon>
        <taxon>Anthemideae</taxon>
        <taxon>Anthemidinae</taxon>
        <taxon>Tanacetum</taxon>
    </lineage>
</organism>
<feature type="region of interest" description="Disordered" evidence="1">
    <location>
        <begin position="1"/>
        <end position="40"/>
    </location>
</feature>
<accession>A0A699Q1N9</accession>
<reference evidence="2" key="1">
    <citation type="journal article" date="2019" name="Sci. Rep.">
        <title>Draft genome of Tanacetum cinerariifolium, the natural source of mosquito coil.</title>
        <authorList>
            <person name="Yamashiro T."/>
            <person name="Shiraishi A."/>
            <person name="Satake H."/>
            <person name="Nakayama K."/>
        </authorList>
    </citation>
    <scope>NUCLEOTIDE SEQUENCE</scope>
</reference>
<feature type="compositionally biased region" description="Basic and acidic residues" evidence="1">
    <location>
        <begin position="1"/>
        <end position="13"/>
    </location>
</feature>
<evidence type="ECO:0000256" key="1">
    <source>
        <dbReference type="SAM" id="MobiDB-lite"/>
    </source>
</evidence>